<dbReference type="Proteomes" id="UP000189956">
    <property type="component" value="Unassembled WGS sequence"/>
</dbReference>
<dbReference type="Gene3D" id="3.90.950.20">
    <property type="entry name" value="CinA-like"/>
    <property type="match status" value="1"/>
</dbReference>
<feature type="domain" description="CinA C-terminal" evidence="1">
    <location>
        <begin position="32"/>
        <end position="181"/>
    </location>
</feature>
<proteinExistence type="predicted"/>
<dbReference type="RefSeq" id="WP_078735774.1">
    <property type="nucleotide sequence ID" value="NZ_FUWL01000009.1"/>
</dbReference>
<organism evidence="2 3">
    <name type="scientific">Porphyromonas cangingivalis</name>
    <dbReference type="NCBI Taxonomy" id="36874"/>
    <lineage>
        <taxon>Bacteria</taxon>
        <taxon>Pseudomonadati</taxon>
        <taxon>Bacteroidota</taxon>
        <taxon>Bacteroidia</taxon>
        <taxon>Bacteroidales</taxon>
        <taxon>Porphyromonadaceae</taxon>
        <taxon>Porphyromonas</taxon>
    </lineage>
</organism>
<reference evidence="2 3" key="1">
    <citation type="submission" date="2017-02" db="EMBL/GenBank/DDBJ databases">
        <authorList>
            <person name="Peterson S.W."/>
        </authorList>
    </citation>
    <scope>NUCLEOTIDE SEQUENCE [LARGE SCALE GENOMIC DNA]</scope>
    <source>
        <strain evidence="2 3">ATCC 700135</strain>
    </source>
</reference>
<name>A0A1T4LUV1_PORCN</name>
<accession>A0A1T4LUV1</accession>
<evidence type="ECO:0000313" key="2">
    <source>
        <dbReference type="EMBL" id="SJZ58411.1"/>
    </source>
</evidence>
<evidence type="ECO:0000313" key="3">
    <source>
        <dbReference type="Proteomes" id="UP000189956"/>
    </source>
</evidence>
<protein>
    <submittedName>
        <fullName evidence="2">Nicotinamide-nucleotide amidase</fullName>
    </submittedName>
</protein>
<dbReference type="NCBIfam" id="TIGR00199">
    <property type="entry name" value="PncC_domain"/>
    <property type="match status" value="1"/>
</dbReference>
<dbReference type="AlphaFoldDB" id="A0A1T4LUV1"/>
<gene>
    <name evidence="2" type="ORF">SAMN02745205_01272</name>
</gene>
<dbReference type="InterPro" id="IPR036653">
    <property type="entry name" value="CinA-like_C"/>
</dbReference>
<dbReference type="SUPFAM" id="SSF142433">
    <property type="entry name" value="CinA-like"/>
    <property type="match status" value="1"/>
</dbReference>
<dbReference type="InterPro" id="IPR008136">
    <property type="entry name" value="CinA_C"/>
</dbReference>
<dbReference type="Pfam" id="PF02464">
    <property type="entry name" value="CinA"/>
    <property type="match status" value="1"/>
</dbReference>
<evidence type="ECO:0000259" key="1">
    <source>
        <dbReference type="Pfam" id="PF02464"/>
    </source>
</evidence>
<dbReference type="EMBL" id="FUWL01000009">
    <property type="protein sequence ID" value="SJZ58411.1"/>
    <property type="molecule type" value="Genomic_DNA"/>
</dbReference>
<sequence>MQHRRRPLLSCTDLKRNSITMSDYLRTTIHNTAQAIGEQLQFMQATISTAESCTGGMLASSLCAVAGASGWFDTGIIAYTYESKQKHLGIAPDILNQGLVTQATAEAMATNICKISETSYALSTTGVCGPSESEGYPPCHVWIAIVTPSGIQSRLIKSEDRGREENILTVTLAALELLLQHLTNPPS</sequence>